<accession>A0A1H6SFZ2</accession>
<dbReference type="STRING" id="1073996.SAMN05444271_10577"/>
<comment type="cofactor">
    <cofactor evidence="1">
        <name>Mg(2+)</name>
        <dbReference type="ChEBI" id="CHEBI:18420"/>
    </cofactor>
</comment>
<dbReference type="InterPro" id="IPR036900">
    <property type="entry name" value="A-D-PHexomutase_C_sf"/>
</dbReference>
<dbReference type="InterPro" id="IPR005844">
    <property type="entry name" value="A-D-PHexomutase_a/b/a-I"/>
</dbReference>
<protein>
    <submittedName>
        <fullName evidence="11">Phosphomannomutase</fullName>
    </submittedName>
</protein>
<evidence type="ECO:0000313" key="12">
    <source>
        <dbReference type="Proteomes" id="UP000198888"/>
    </source>
</evidence>
<dbReference type="Pfam" id="PF02878">
    <property type="entry name" value="PGM_PMM_I"/>
    <property type="match status" value="1"/>
</dbReference>
<keyword evidence="3" id="KW-0597">Phosphoprotein</keyword>
<dbReference type="GO" id="GO:0000287">
    <property type="term" value="F:magnesium ion binding"/>
    <property type="evidence" value="ECO:0007669"/>
    <property type="project" value="InterPro"/>
</dbReference>
<comment type="similarity">
    <text evidence="2 7">Belongs to the phosphohexose mutase family.</text>
</comment>
<evidence type="ECO:0000259" key="9">
    <source>
        <dbReference type="Pfam" id="PF02878"/>
    </source>
</evidence>
<evidence type="ECO:0000256" key="3">
    <source>
        <dbReference type="ARBA" id="ARBA00022553"/>
    </source>
</evidence>
<dbReference type="Proteomes" id="UP000198888">
    <property type="component" value="Unassembled WGS sequence"/>
</dbReference>
<name>A0A1H6SFZ2_9EURY</name>
<dbReference type="PRINTS" id="PR00509">
    <property type="entry name" value="PGMPMM"/>
</dbReference>
<gene>
    <name evidence="11" type="ORF">SAMN05444271_10577</name>
</gene>
<dbReference type="SUPFAM" id="SSF55957">
    <property type="entry name" value="Phosphoglucomutase, C-terminal domain"/>
    <property type="match status" value="1"/>
</dbReference>
<dbReference type="InterPro" id="IPR005845">
    <property type="entry name" value="A-D-PHexomutase_a/b/a-II"/>
</dbReference>
<dbReference type="EMBL" id="FNYR01000005">
    <property type="protein sequence ID" value="SEI66843.1"/>
    <property type="molecule type" value="Genomic_DNA"/>
</dbReference>
<dbReference type="InterPro" id="IPR016055">
    <property type="entry name" value="A-D-PHexomutase_a/b/a-I/II/III"/>
</dbReference>
<dbReference type="OrthoDB" id="10363at2157"/>
<sequence>MVQFGTAGIRGSVVDRVTPAVALAVGQAVGQVATESKPNETSPEVVIGRDGRTSGPALAAAAEAGVASAGAIPVRIGAVPTPTLAFASQGRHGLMVTASHNPPTDNGIKCFVDGSEFDSQREQRIEQYVDEDGPPADWEQWESSVRSDLLPTYREAVVDYSRRYGADCEGVRIAVDCGTGVASNATPAVLRELGATAIGVNATVDGHFPARPSKPTPETLSEFRTLVADGEFEFGIAHDGDGDRIVIVDEDGEIVHEDTVLAILADHYTRQYVDEHGDEAPTPVVITTPNASGRIDEQVTAAGGRVDRVQLGGLHEGIAAAEADDKPVVFAAEPWKHIHPQLGGWIDGVASAAVISRLVAKQGLASLREPITERPYRKVSVDCPDEIKPDAMARLENSLSEQFPDATVSLDHGVRLTFVDDSWLLVRPSGTEPYIRLYAESDDVDAVVEAATGVIETEVDA</sequence>
<evidence type="ECO:0000256" key="4">
    <source>
        <dbReference type="ARBA" id="ARBA00022723"/>
    </source>
</evidence>
<accession>A0A2H4Q6B4</accession>
<organism evidence="11 12">
    <name type="scientific">Halohasta litchfieldiae</name>
    <dbReference type="NCBI Taxonomy" id="1073996"/>
    <lineage>
        <taxon>Archaea</taxon>
        <taxon>Methanobacteriati</taxon>
        <taxon>Methanobacteriota</taxon>
        <taxon>Stenosarchaea group</taxon>
        <taxon>Halobacteria</taxon>
        <taxon>Halobacteriales</taxon>
        <taxon>Haloferacaceae</taxon>
        <taxon>Halohasta</taxon>
    </lineage>
</organism>
<dbReference type="PANTHER" id="PTHR43771:SF1">
    <property type="entry name" value="PHOSPHOMANNOMUTASE"/>
    <property type="match status" value="1"/>
</dbReference>
<evidence type="ECO:0000256" key="7">
    <source>
        <dbReference type="RuleBase" id="RU004326"/>
    </source>
</evidence>
<keyword evidence="6" id="KW-0413">Isomerase</keyword>
<proteinExistence type="inferred from homology"/>
<feature type="domain" description="Alpha-D-phosphohexomutase alpha/beta/alpha" evidence="10">
    <location>
        <begin position="153"/>
        <end position="252"/>
    </location>
</feature>
<dbReference type="SUPFAM" id="SSF53738">
    <property type="entry name" value="Phosphoglucomutase, first 3 domains"/>
    <property type="match status" value="3"/>
</dbReference>
<evidence type="ECO:0000256" key="2">
    <source>
        <dbReference type="ARBA" id="ARBA00010231"/>
    </source>
</evidence>
<evidence type="ECO:0000259" key="8">
    <source>
        <dbReference type="Pfam" id="PF00408"/>
    </source>
</evidence>
<dbReference type="GeneID" id="35003976"/>
<evidence type="ECO:0000256" key="6">
    <source>
        <dbReference type="ARBA" id="ARBA00023235"/>
    </source>
</evidence>
<dbReference type="InterPro" id="IPR016066">
    <property type="entry name" value="A-D-PHexomutase_CS"/>
</dbReference>
<dbReference type="AlphaFoldDB" id="A0A1H6SFZ2"/>
<dbReference type="PROSITE" id="PS00710">
    <property type="entry name" value="PGM_PMM"/>
    <property type="match status" value="1"/>
</dbReference>
<evidence type="ECO:0000256" key="5">
    <source>
        <dbReference type="ARBA" id="ARBA00022842"/>
    </source>
</evidence>
<dbReference type="GO" id="GO:0005975">
    <property type="term" value="P:carbohydrate metabolic process"/>
    <property type="evidence" value="ECO:0007669"/>
    <property type="project" value="InterPro"/>
</dbReference>
<dbReference type="InterPro" id="IPR005841">
    <property type="entry name" value="Alpha-D-phosphohexomutase_SF"/>
</dbReference>
<dbReference type="RefSeq" id="WP_089671375.1">
    <property type="nucleotide sequence ID" value="NZ_CP024845.1"/>
</dbReference>
<keyword evidence="5 7" id="KW-0460">Magnesium</keyword>
<keyword evidence="4 7" id="KW-0479">Metal-binding</keyword>
<evidence type="ECO:0000313" key="11">
    <source>
        <dbReference type="EMBL" id="SEI66843.1"/>
    </source>
</evidence>
<feature type="domain" description="Alpha-D-phosphohexomutase C-terminal" evidence="8">
    <location>
        <begin position="383"/>
        <end position="448"/>
    </location>
</feature>
<evidence type="ECO:0000259" key="10">
    <source>
        <dbReference type="Pfam" id="PF02879"/>
    </source>
</evidence>
<evidence type="ECO:0000256" key="1">
    <source>
        <dbReference type="ARBA" id="ARBA00001946"/>
    </source>
</evidence>
<reference evidence="11 12" key="1">
    <citation type="submission" date="2016-10" db="EMBL/GenBank/DDBJ databases">
        <authorList>
            <person name="de Groot N.N."/>
        </authorList>
    </citation>
    <scope>NUCLEOTIDE SEQUENCE [LARGE SCALE GENOMIC DNA]</scope>
    <source>
        <strain evidence="11 12">DSM 22187</strain>
    </source>
</reference>
<dbReference type="Pfam" id="PF00408">
    <property type="entry name" value="PGM_PMM_IV"/>
    <property type="match status" value="1"/>
</dbReference>
<dbReference type="InterPro" id="IPR005843">
    <property type="entry name" value="A-D-PHexomutase_C"/>
</dbReference>
<dbReference type="Pfam" id="PF02879">
    <property type="entry name" value="PGM_PMM_II"/>
    <property type="match status" value="1"/>
</dbReference>
<dbReference type="PANTHER" id="PTHR43771">
    <property type="entry name" value="PHOSPHOMANNOMUTASE"/>
    <property type="match status" value="1"/>
</dbReference>
<dbReference type="KEGG" id="hae:halTADL_3210"/>
<dbReference type="GO" id="GO:0016868">
    <property type="term" value="F:intramolecular phosphotransferase activity"/>
    <property type="evidence" value="ECO:0007669"/>
    <property type="project" value="InterPro"/>
</dbReference>
<dbReference type="Gene3D" id="3.40.120.10">
    <property type="entry name" value="Alpha-D-Glucose-1,6-Bisphosphate, subunit A, domain 3"/>
    <property type="match status" value="3"/>
</dbReference>
<keyword evidence="12" id="KW-1185">Reference proteome</keyword>
<dbReference type="Gene3D" id="3.30.310.50">
    <property type="entry name" value="Alpha-D-phosphohexomutase, C-terminal domain"/>
    <property type="match status" value="1"/>
</dbReference>
<feature type="domain" description="Alpha-D-phosphohexomutase alpha/beta/alpha" evidence="9">
    <location>
        <begin position="3"/>
        <end position="131"/>
    </location>
</feature>